<dbReference type="GO" id="GO:0046677">
    <property type="term" value="P:response to antibiotic"/>
    <property type="evidence" value="ECO:0007669"/>
    <property type="project" value="UniProtKB-KW"/>
</dbReference>
<comment type="catalytic activity">
    <reaction evidence="5">
        <text>a 2-deoxystreptamine antibiotic + acetyl-CoA = an N(3)-acetyl-2-deoxystreptamine antibiotic + CoA + H(+)</text>
        <dbReference type="Rhea" id="RHEA:12665"/>
        <dbReference type="ChEBI" id="CHEBI:15378"/>
        <dbReference type="ChEBI" id="CHEBI:57287"/>
        <dbReference type="ChEBI" id="CHEBI:57288"/>
        <dbReference type="ChEBI" id="CHEBI:57921"/>
        <dbReference type="ChEBI" id="CHEBI:77452"/>
        <dbReference type="EC" id="2.3.1.81"/>
    </reaction>
</comment>
<dbReference type="PANTHER" id="PTHR11104:SF0">
    <property type="entry name" value="SPBETA PROPHAGE-DERIVED AMINOGLYCOSIDE N(3')-ACETYLTRANSFERASE-LIKE PROTEIN YOKD"/>
    <property type="match status" value="1"/>
</dbReference>
<evidence type="ECO:0000256" key="4">
    <source>
        <dbReference type="ARBA" id="ARBA00023315"/>
    </source>
</evidence>
<gene>
    <name evidence="6" type="primary">aac(3)</name>
    <name evidence="6" type="ORF">D7X12_18200</name>
</gene>
<evidence type="ECO:0000313" key="6">
    <source>
        <dbReference type="EMBL" id="RKH41462.1"/>
    </source>
</evidence>
<dbReference type="EMBL" id="RAWG01000106">
    <property type="protein sequence ID" value="RKH41462.1"/>
    <property type="molecule type" value="Genomic_DNA"/>
</dbReference>
<evidence type="ECO:0000313" key="7">
    <source>
        <dbReference type="Proteomes" id="UP000273405"/>
    </source>
</evidence>
<dbReference type="Proteomes" id="UP000273405">
    <property type="component" value="Unassembled WGS sequence"/>
</dbReference>
<evidence type="ECO:0000256" key="5">
    <source>
        <dbReference type="RuleBase" id="RU365031"/>
    </source>
</evidence>
<dbReference type="NCBIfam" id="NF033082">
    <property type="entry name" value="AAC_3"/>
    <property type="match status" value="1"/>
</dbReference>
<dbReference type="EC" id="2.3.1.-" evidence="5"/>
<evidence type="ECO:0000256" key="1">
    <source>
        <dbReference type="ARBA" id="ARBA00006383"/>
    </source>
</evidence>
<organism evidence="6 7">
    <name type="scientific">Corallococcus sicarius</name>
    <dbReference type="NCBI Taxonomy" id="2316726"/>
    <lineage>
        <taxon>Bacteria</taxon>
        <taxon>Pseudomonadati</taxon>
        <taxon>Myxococcota</taxon>
        <taxon>Myxococcia</taxon>
        <taxon>Myxococcales</taxon>
        <taxon>Cystobacterineae</taxon>
        <taxon>Myxococcaceae</taxon>
        <taxon>Corallococcus</taxon>
    </lineage>
</organism>
<reference evidence="7" key="1">
    <citation type="submission" date="2018-09" db="EMBL/GenBank/DDBJ databases">
        <authorList>
            <person name="Livingstone P.G."/>
            <person name="Whitworth D.E."/>
        </authorList>
    </citation>
    <scope>NUCLEOTIDE SEQUENCE [LARGE SCALE GENOMIC DNA]</scope>
    <source>
        <strain evidence="7">CA040B</strain>
    </source>
</reference>
<keyword evidence="5" id="KW-0046">Antibiotic resistance</keyword>
<evidence type="ECO:0000256" key="2">
    <source>
        <dbReference type="ARBA" id="ARBA00012882"/>
    </source>
</evidence>
<comment type="similarity">
    <text evidence="1 5">Belongs to the antibiotic N-acetyltransferase family.</text>
</comment>
<protein>
    <recommendedName>
        <fullName evidence="2 5">Aminoglycoside N(3)-acetyltransferase</fullName>
        <ecNumber evidence="5">2.3.1.-</ecNumber>
    </recommendedName>
</protein>
<keyword evidence="3 5" id="KW-0808">Transferase</keyword>
<keyword evidence="7" id="KW-1185">Reference proteome</keyword>
<proteinExistence type="inferred from homology"/>
<name>A0A3A8NNA3_9BACT</name>
<accession>A0A3A8NNA3</accession>
<dbReference type="Pfam" id="PF02522">
    <property type="entry name" value="Antibiotic_NAT"/>
    <property type="match status" value="1"/>
</dbReference>
<dbReference type="RefSeq" id="WP_120626536.1">
    <property type="nucleotide sequence ID" value="NZ_RAWG01000106.1"/>
</dbReference>
<dbReference type="AlphaFoldDB" id="A0A3A8NNA3"/>
<dbReference type="InterPro" id="IPR028345">
    <property type="entry name" value="Antibiotic_NAT-like"/>
</dbReference>
<comment type="caution">
    <text evidence="6">The sequence shown here is derived from an EMBL/GenBank/DDBJ whole genome shotgun (WGS) entry which is preliminary data.</text>
</comment>
<sequence>MTTPWTRAVLAEQLRTLGLEPGDAVLTHAGLRSVGRILGGPDALIAAIGDVLGPEGTLLGYCDWQLEDEVRDDPSLRDQIPPFDPLRSRSIRDNGAFPELLRTTPGAERSGNPGASCAALGGRADWFTSDHALDYGYGPQSPFGKLVASGGKSLMLGAPLDTMTLLHHAEHLADLPHKRILRYEAPLLIEGRTVWRAFEEFDTGNPVVEGLAEDFFAEVVESFLATGQGRRGRIGDAPSVLVEARPMVAFAVDWLEHRFRA</sequence>
<evidence type="ECO:0000256" key="3">
    <source>
        <dbReference type="ARBA" id="ARBA00022679"/>
    </source>
</evidence>
<dbReference type="OrthoDB" id="7330654at2"/>
<dbReference type="PANTHER" id="PTHR11104">
    <property type="entry name" value="AMINOGLYCOSIDE N3-ACETYLTRANSFERASE"/>
    <property type="match status" value="1"/>
</dbReference>
<dbReference type="SUPFAM" id="SSF110710">
    <property type="entry name" value="TTHA0583/YokD-like"/>
    <property type="match status" value="1"/>
</dbReference>
<keyword evidence="4 5" id="KW-0012">Acyltransferase</keyword>
<dbReference type="GO" id="GO:0046353">
    <property type="term" value="F:aminoglycoside 3-N-acetyltransferase activity"/>
    <property type="evidence" value="ECO:0007669"/>
    <property type="project" value="UniProtKB-EC"/>
</dbReference>
<dbReference type="InterPro" id="IPR003679">
    <property type="entry name" value="Amioglycoside_AcTrfase"/>
</dbReference>